<accession>A0A2B4SKS6</accession>
<feature type="transmembrane region" description="Helical" evidence="1">
    <location>
        <begin position="256"/>
        <end position="280"/>
    </location>
</feature>
<name>A0A2B4SKS6_STYPI</name>
<reference evidence="3" key="1">
    <citation type="journal article" date="2017" name="bioRxiv">
        <title>Comparative analysis of the genomes of Stylophora pistillata and Acropora digitifera provides evidence for extensive differences between species of corals.</title>
        <authorList>
            <person name="Voolstra C.R."/>
            <person name="Li Y."/>
            <person name="Liew Y.J."/>
            <person name="Baumgarten S."/>
            <person name="Zoccola D."/>
            <person name="Flot J.-F."/>
            <person name="Tambutte S."/>
            <person name="Allemand D."/>
            <person name="Aranda M."/>
        </authorList>
    </citation>
    <scope>NUCLEOTIDE SEQUENCE [LARGE SCALE GENOMIC DNA]</scope>
</reference>
<dbReference type="Proteomes" id="UP000225706">
    <property type="component" value="Unassembled WGS sequence"/>
</dbReference>
<proteinExistence type="predicted"/>
<evidence type="ECO:0000313" key="3">
    <source>
        <dbReference type="Proteomes" id="UP000225706"/>
    </source>
</evidence>
<keyword evidence="1" id="KW-0472">Membrane</keyword>
<protein>
    <submittedName>
        <fullName evidence="2">Uncharacterized protein</fullName>
    </submittedName>
</protein>
<evidence type="ECO:0000313" key="2">
    <source>
        <dbReference type="EMBL" id="PFX31284.1"/>
    </source>
</evidence>
<organism evidence="2 3">
    <name type="scientific">Stylophora pistillata</name>
    <name type="common">Smooth cauliflower coral</name>
    <dbReference type="NCBI Taxonomy" id="50429"/>
    <lineage>
        <taxon>Eukaryota</taxon>
        <taxon>Metazoa</taxon>
        <taxon>Cnidaria</taxon>
        <taxon>Anthozoa</taxon>
        <taxon>Hexacorallia</taxon>
        <taxon>Scleractinia</taxon>
        <taxon>Astrocoeniina</taxon>
        <taxon>Pocilloporidae</taxon>
        <taxon>Stylophora</taxon>
    </lineage>
</organism>
<keyword evidence="3" id="KW-1185">Reference proteome</keyword>
<keyword evidence="1" id="KW-0812">Transmembrane</keyword>
<evidence type="ECO:0000256" key="1">
    <source>
        <dbReference type="SAM" id="Phobius"/>
    </source>
</evidence>
<keyword evidence="1" id="KW-1133">Transmembrane helix</keyword>
<comment type="caution">
    <text evidence="2">The sequence shown here is derived from an EMBL/GenBank/DDBJ whole genome shotgun (WGS) entry which is preliminary data.</text>
</comment>
<sequence>MELTLWANITLPVDTVSVGNIMVFVYDANGLGGRLISRLANTSGISQASPDAQMIHELRLEKANITLTSKVTKNPTTNQSQVGSEFKIHLTGSTLYQHFFVIQKVLFVVTSYSKLGEADDHQNDQLFLMFYTKSGVTSQDNETTNKPIATEATTPVLPLASTNMSVQDTIKKIYSTTMEVVPSVILRTVSASAQTTVTSPISVIPTFVSLNMSPRVCKTVSPSNTVWSTFNIASASDQNTVGPPTTTGTDSSSNRAVAIGVSFAVLVIIVIIAVMVWYCFCRNWDCATGHAELSASTDNILKEIPKFNDEQ</sequence>
<gene>
    <name evidence="2" type="ORF">AWC38_SpisGene3907</name>
</gene>
<dbReference type="AlphaFoldDB" id="A0A2B4SKS6"/>
<dbReference type="EMBL" id="LSMT01000038">
    <property type="protein sequence ID" value="PFX31284.1"/>
    <property type="molecule type" value="Genomic_DNA"/>
</dbReference>